<dbReference type="EMBL" id="LMVM01000023">
    <property type="protein sequence ID" value="PAV04395.1"/>
    <property type="molecule type" value="Genomic_DNA"/>
</dbReference>
<protein>
    <submittedName>
        <fullName evidence="2">Uncharacterized protein</fullName>
    </submittedName>
</protein>
<evidence type="ECO:0000313" key="3">
    <source>
        <dbReference type="Proteomes" id="UP000217784"/>
    </source>
</evidence>
<reference evidence="2 3" key="1">
    <citation type="journal article" date="2017" name="BMC Genomics">
        <title>Genomic analysis of methanogenic archaea reveals a shift towards energy conservation.</title>
        <authorList>
            <person name="Gilmore S.P."/>
            <person name="Henske J.K."/>
            <person name="Sexton J.A."/>
            <person name="Solomon K.V."/>
            <person name="Seppala S."/>
            <person name="Yoo J.I."/>
            <person name="Huyett L.M."/>
            <person name="Pressman A."/>
            <person name="Cogan J.Z."/>
            <person name="Kivenson V."/>
            <person name="Peng X."/>
            <person name="Tan Y."/>
            <person name="Valentine D.L."/>
            <person name="O'Malley M.A."/>
        </authorList>
    </citation>
    <scope>NUCLEOTIDE SEQUENCE [LARGE SCALE GENOMIC DNA]</scope>
    <source>
        <strain evidence="2 3">M.o.H.</strain>
    </source>
</reference>
<dbReference type="Proteomes" id="UP000217784">
    <property type="component" value="Unassembled WGS sequence"/>
</dbReference>
<gene>
    <name evidence="2" type="ORF">ASJ80_06005</name>
</gene>
<name>A0A2A2H4V3_METBR</name>
<evidence type="ECO:0000256" key="1">
    <source>
        <dbReference type="SAM" id="Phobius"/>
    </source>
</evidence>
<sequence>MQLHFTSHVPPLEKCGEWYKIKFFYIGDIKLHGVSKNLLKVALATVICIFVFLPAAEAHILVVSDANNYDEASQIVKALKSKGYYVLWLYGKNATTKNIIKGMYKADAVIYEGHGGYESGNYDQNGGTASPPFALIGSDGFVWGVGNQMSTGLGHKTFKAPFKKNIPVILLHACFSDGWVENKEVANPTATVYNFARMFTGAGANYYATGWNGAEIIYDFLGGATSFADANNKNFEKITKSTSYNGTLVWRNDHGIAAFVGNWKGKFPTAAQTTPYNDAVAEKWYDNNVAGNVFGGIPNLDLVTSNVYKSWNYLCITLKNDLNYFFKLVKSAIDNYY</sequence>
<keyword evidence="1" id="KW-0472">Membrane</keyword>
<organism evidence="2 3">
    <name type="scientific">Methanobacterium bryantii</name>
    <dbReference type="NCBI Taxonomy" id="2161"/>
    <lineage>
        <taxon>Archaea</taxon>
        <taxon>Methanobacteriati</taxon>
        <taxon>Methanobacteriota</taxon>
        <taxon>Methanomada group</taxon>
        <taxon>Methanobacteria</taxon>
        <taxon>Methanobacteriales</taxon>
        <taxon>Methanobacteriaceae</taxon>
        <taxon>Methanobacterium</taxon>
    </lineage>
</organism>
<evidence type="ECO:0000313" key="2">
    <source>
        <dbReference type="EMBL" id="PAV04395.1"/>
    </source>
</evidence>
<proteinExistence type="predicted"/>
<accession>A0A2A2H4V3</accession>
<comment type="caution">
    <text evidence="2">The sequence shown here is derived from an EMBL/GenBank/DDBJ whole genome shotgun (WGS) entry which is preliminary data.</text>
</comment>
<keyword evidence="3" id="KW-1185">Reference proteome</keyword>
<keyword evidence="1" id="KW-1133">Transmembrane helix</keyword>
<dbReference type="AlphaFoldDB" id="A0A2A2H4V3"/>
<feature type="transmembrane region" description="Helical" evidence="1">
    <location>
        <begin position="38"/>
        <end position="56"/>
    </location>
</feature>
<keyword evidence="1" id="KW-0812">Transmembrane</keyword>